<organism evidence="3 4">
    <name type="scientific">Terrihabitans soli</name>
    <dbReference type="NCBI Taxonomy" id="708113"/>
    <lineage>
        <taxon>Bacteria</taxon>
        <taxon>Pseudomonadati</taxon>
        <taxon>Pseudomonadota</taxon>
        <taxon>Alphaproteobacteria</taxon>
        <taxon>Hyphomicrobiales</taxon>
        <taxon>Terrihabitans</taxon>
    </lineage>
</organism>
<keyword evidence="2" id="KW-0472">Membrane</keyword>
<keyword evidence="2" id="KW-0812">Transmembrane</keyword>
<accession>A0A6S6QSU2</accession>
<evidence type="ECO:0000256" key="1">
    <source>
        <dbReference type="SAM" id="MobiDB-lite"/>
    </source>
</evidence>
<dbReference type="RefSeq" id="WP_222876662.1">
    <property type="nucleotide sequence ID" value="NZ_AP023361.1"/>
</dbReference>
<dbReference type="AlphaFoldDB" id="A0A6S6QSU2"/>
<dbReference type="EMBL" id="AP023361">
    <property type="protein sequence ID" value="BCJ90000.1"/>
    <property type="molecule type" value="Genomic_DNA"/>
</dbReference>
<keyword evidence="2" id="KW-1133">Transmembrane helix</keyword>
<feature type="transmembrane region" description="Helical" evidence="2">
    <location>
        <begin position="53"/>
        <end position="73"/>
    </location>
</feature>
<protein>
    <submittedName>
        <fullName evidence="3">Uncharacterized protein</fullName>
    </submittedName>
</protein>
<evidence type="ECO:0000313" key="4">
    <source>
        <dbReference type="Proteomes" id="UP000515317"/>
    </source>
</evidence>
<evidence type="ECO:0000256" key="2">
    <source>
        <dbReference type="SAM" id="Phobius"/>
    </source>
</evidence>
<feature type="transmembrane region" description="Helical" evidence="2">
    <location>
        <begin position="79"/>
        <end position="99"/>
    </location>
</feature>
<feature type="compositionally biased region" description="Polar residues" evidence="1">
    <location>
        <begin position="1"/>
        <end position="10"/>
    </location>
</feature>
<dbReference type="KEGG" id="tso:IZ6_07350"/>
<evidence type="ECO:0000313" key="3">
    <source>
        <dbReference type="EMBL" id="BCJ90000.1"/>
    </source>
</evidence>
<keyword evidence="4" id="KW-1185">Reference proteome</keyword>
<feature type="region of interest" description="Disordered" evidence="1">
    <location>
        <begin position="1"/>
        <end position="20"/>
    </location>
</feature>
<reference evidence="3 4" key="1">
    <citation type="submission" date="2020-08" db="EMBL/GenBank/DDBJ databases">
        <title>Genome sequence of Rhizobiales bacterium strain IZ6.</title>
        <authorList>
            <person name="Nakai R."/>
            <person name="Naganuma T."/>
        </authorList>
    </citation>
    <scope>NUCLEOTIDE SEQUENCE [LARGE SCALE GENOMIC DNA]</scope>
    <source>
        <strain evidence="3 4">IZ6</strain>
    </source>
</reference>
<dbReference type="Proteomes" id="UP000515317">
    <property type="component" value="Chromosome"/>
</dbReference>
<proteinExistence type="predicted"/>
<gene>
    <name evidence="3" type="ORF">IZ6_07350</name>
</gene>
<name>A0A6S6QSU2_9HYPH</name>
<sequence>MALHQDNQPRGTPPLFPELAGNPKAHIAALRSKEKTAGQEWTEFKSNFRACDLLGKLTVIFACTIVFFCLAAIGAILGAVLQFPAALIVGISFLIRAMVT</sequence>